<dbReference type="EMBL" id="CM047741">
    <property type="protein sequence ID" value="KAJ0038319.1"/>
    <property type="molecule type" value="Genomic_DNA"/>
</dbReference>
<dbReference type="Proteomes" id="UP001163603">
    <property type="component" value="Chromosome 6"/>
</dbReference>
<name>A0ACC0YLL7_9ROSI</name>
<keyword evidence="2" id="KW-1185">Reference proteome</keyword>
<proteinExistence type="predicted"/>
<protein>
    <submittedName>
        <fullName evidence="1">Uncharacterized protein</fullName>
    </submittedName>
</protein>
<comment type="caution">
    <text evidence="1">The sequence shown here is derived from an EMBL/GenBank/DDBJ whole genome shotgun (WGS) entry which is preliminary data.</text>
</comment>
<organism evidence="1 2">
    <name type="scientific">Pistacia integerrima</name>
    <dbReference type="NCBI Taxonomy" id="434235"/>
    <lineage>
        <taxon>Eukaryota</taxon>
        <taxon>Viridiplantae</taxon>
        <taxon>Streptophyta</taxon>
        <taxon>Embryophyta</taxon>
        <taxon>Tracheophyta</taxon>
        <taxon>Spermatophyta</taxon>
        <taxon>Magnoliopsida</taxon>
        <taxon>eudicotyledons</taxon>
        <taxon>Gunneridae</taxon>
        <taxon>Pentapetalae</taxon>
        <taxon>rosids</taxon>
        <taxon>malvids</taxon>
        <taxon>Sapindales</taxon>
        <taxon>Anacardiaceae</taxon>
        <taxon>Pistacia</taxon>
    </lineage>
</organism>
<gene>
    <name evidence="1" type="ORF">Pint_22583</name>
</gene>
<evidence type="ECO:0000313" key="1">
    <source>
        <dbReference type="EMBL" id="KAJ0038319.1"/>
    </source>
</evidence>
<reference evidence="2" key="1">
    <citation type="journal article" date="2023" name="G3 (Bethesda)">
        <title>Genome assembly and association tests identify interacting loci associated with vigor, precocity, and sex in interspecific pistachio rootstocks.</title>
        <authorList>
            <person name="Palmer W."/>
            <person name="Jacygrad E."/>
            <person name="Sagayaradj S."/>
            <person name="Cavanaugh K."/>
            <person name="Han R."/>
            <person name="Bertier L."/>
            <person name="Beede B."/>
            <person name="Kafkas S."/>
            <person name="Golino D."/>
            <person name="Preece J."/>
            <person name="Michelmore R."/>
        </authorList>
    </citation>
    <scope>NUCLEOTIDE SEQUENCE [LARGE SCALE GENOMIC DNA]</scope>
</reference>
<accession>A0ACC0YLL7</accession>
<evidence type="ECO:0000313" key="2">
    <source>
        <dbReference type="Proteomes" id="UP001163603"/>
    </source>
</evidence>
<sequence>MFVKNIPLPEYLGKRPFVSIFRSIDVNKPAPEIGETKGVVFCGSLRRVIPAGGLIWIGTTLDPTLTNADWSGSWPWGGSIPSQSFLQNAGRTSRKSRVTKLGRGETVKLSTHSSSIVAGVCHASADGGIVRLKVKSPVCTMQSKC</sequence>